<protein>
    <submittedName>
        <fullName evidence="8">C2H2-type domain-containing protein</fullName>
    </submittedName>
</protein>
<feature type="domain" description="C2H2-type" evidence="6">
    <location>
        <begin position="20"/>
        <end position="47"/>
    </location>
</feature>
<dbReference type="SUPFAM" id="SSF57667">
    <property type="entry name" value="beta-beta-alpha zinc fingers"/>
    <property type="match status" value="1"/>
</dbReference>
<dbReference type="InterPro" id="IPR013087">
    <property type="entry name" value="Znf_C2H2_type"/>
</dbReference>
<organism evidence="7 8">
    <name type="scientific">Caenorhabditis tropicalis</name>
    <dbReference type="NCBI Taxonomy" id="1561998"/>
    <lineage>
        <taxon>Eukaryota</taxon>
        <taxon>Metazoa</taxon>
        <taxon>Ecdysozoa</taxon>
        <taxon>Nematoda</taxon>
        <taxon>Chromadorea</taxon>
        <taxon>Rhabditida</taxon>
        <taxon>Rhabditina</taxon>
        <taxon>Rhabditomorpha</taxon>
        <taxon>Rhabditoidea</taxon>
        <taxon>Rhabditidae</taxon>
        <taxon>Peloderinae</taxon>
        <taxon>Caenorhabditis</taxon>
    </lineage>
</organism>
<evidence type="ECO:0000256" key="5">
    <source>
        <dbReference type="SAM" id="MobiDB-lite"/>
    </source>
</evidence>
<keyword evidence="7" id="KW-1185">Reference proteome</keyword>
<evidence type="ECO:0000256" key="1">
    <source>
        <dbReference type="ARBA" id="ARBA00022723"/>
    </source>
</evidence>
<dbReference type="Gene3D" id="3.30.160.60">
    <property type="entry name" value="Classic Zinc Finger"/>
    <property type="match status" value="2"/>
</dbReference>
<dbReference type="eggNOG" id="KOG1721">
    <property type="taxonomic scope" value="Eukaryota"/>
</dbReference>
<accession>A0A1I7V1Q1</accession>
<feature type="region of interest" description="Disordered" evidence="5">
    <location>
        <begin position="150"/>
        <end position="179"/>
    </location>
</feature>
<evidence type="ECO:0000256" key="4">
    <source>
        <dbReference type="PROSITE-ProRule" id="PRU00042"/>
    </source>
</evidence>
<sequence>MSSQKSSKSKKAMVPTEKLFKCDICGQSFFRGCGLASHLRKHTAGVENELLSRPEAESKENGLKGDELLSTSQVEPAGQVRKSGRIRRKVTWSEAGYDDHKDEDSMIVRAPPKKTLKISERAFRTTKMPQCSSASTKMPTSKPKYVPIKANTEVPKISTEPETSQEPEEPRKPYQPPNNVVETPLIARRDSSAPPRHSDFVFCFRNGQIHQRHSDEVKELYDKAVEEYNTNRREKLVHNYREPEEAGHRPLKYLIKELAIEESRKCPDCSYKNDDIDQFRRHRDNHYAGYYNKCKECSYTATHPKLIRKHMFYDHFLQDVKYVEGISSSESEEEELVIEVIQEKPKKRKRRRRADKW</sequence>
<dbReference type="FunFam" id="3.30.160.60:FF:000065">
    <property type="entry name" value="B-cell CLL/lymphoma 6, member B"/>
    <property type="match status" value="1"/>
</dbReference>
<keyword evidence="2 4" id="KW-0863">Zinc-finger</keyword>
<keyword evidence="3" id="KW-0862">Zinc</keyword>
<proteinExistence type="predicted"/>
<dbReference type="PROSITE" id="PS00028">
    <property type="entry name" value="ZINC_FINGER_C2H2_1"/>
    <property type="match status" value="1"/>
</dbReference>
<evidence type="ECO:0000256" key="2">
    <source>
        <dbReference type="ARBA" id="ARBA00022771"/>
    </source>
</evidence>
<feature type="compositionally biased region" description="Basic and acidic residues" evidence="5">
    <location>
        <begin position="50"/>
        <end position="67"/>
    </location>
</feature>
<reference evidence="8" key="1">
    <citation type="submission" date="2016-11" db="UniProtKB">
        <authorList>
            <consortium name="WormBaseParasite"/>
        </authorList>
    </citation>
    <scope>IDENTIFICATION</scope>
</reference>
<evidence type="ECO:0000313" key="7">
    <source>
        <dbReference type="Proteomes" id="UP000095282"/>
    </source>
</evidence>
<evidence type="ECO:0000259" key="6">
    <source>
        <dbReference type="PROSITE" id="PS50157"/>
    </source>
</evidence>
<dbReference type="InterPro" id="IPR036236">
    <property type="entry name" value="Znf_C2H2_sf"/>
</dbReference>
<dbReference type="STRING" id="1561998.A0A1I7V1Q1"/>
<dbReference type="PROSITE" id="PS50157">
    <property type="entry name" value="ZINC_FINGER_C2H2_2"/>
    <property type="match status" value="1"/>
</dbReference>
<dbReference type="SMART" id="SM00355">
    <property type="entry name" value="ZnF_C2H2"/>
    <property type="match status" value="3"/>
</dbReference>
<keyword evidence="1" id="KW-0479">Metal-binding</keyword>
<evidence type="ECO:0000313" key="8">
    <source>
        <dbReference type="WBParaSite" id="Csp11.Scaffold630.g21515.t1"/>
    </source>
</evidence>
<dbReference type="AlphaFoldDB" id="A0A1I7V1Q1"/>
<dbReference type="Proteomes" id="UP000095282">
    <property type="component" value="Unplaced"/>
</dbReference>
<dbReference type="GO" id="GO:0008270">
    <property type="term" value="F:zinc ion binding"/>
    <property type="evidence" value="ECO:0007669"/>
    <property type="project" value="UniProtKB-KW"/>
</dbReference>
<name>A0A1I7V1Q1_9PELO</name>
<feature type="region of interest" description="Disordered" evidence="5">
    <location>
        <begin position="47"/>
        <end position="85"/>
    </location>
</feature>
<dbReference type="WBParaSite" id="Csp11.Scaffold630.g21515.t1">
    <property type="protein sequence ID" value="Csp11.Scaffold630.g21515.t1"/>
    <property type="gene ID" value="Csp11.Scaffold630.g21515"/>
</dbReference>
<evidence type="ECO:0000256" key="3">
    <source>
        <dbReference type="ARBA" id="ARBA00022833"/>
    </source>
</evidence>